<feature type="compositionally biased region" description="Polar residues" evidence="8">
    <location>
        <begin position="808"/>
        <end position="824"/>
    </location>
</feature>
<evidence type="ECO:0000256" key="1">
    <source>
        <dbReference type="ARBA" id="ARBA00001947"/>
    </source>
</evidence>
<dbReference type="SMART" id="SM00050">
    <property type="entry name" value="DISIN"/>
    <property type="match status" value="1"/>
</dbReference>
<name>A0A401RI84_CHIPU</name>
<keyword evidence="9" id="KW-0812">Transmembrane</keyword>
<dbReference type="GO" id="GO:0046872">
    <property type="term" value="F:metal ion binding"/>
    <property type="evidence" value="ECO:0007669"/>
    <property type="project" value="UniProtKB-KW"/>
</dbReference>
<feature type="active site" evidence="7">
    <location>
        <position position="458"/>
    </location>
</feature>
<dbReference type="EMBL" id="BEZZ01001355">
    <property type="protein sequence ID" value="GCC17855.1"/>
    <property type="molecule type" value="Genomic_DNA"/>
</dbReference>
<dbReference type="OMA" id="CRKEQNT"/>
<dbReference type="GO" id="GO:0004222">
    <property type="term" value="F:metalloendopeptidase activity"/>
    <property type="evidence" value="ECO:0007669"/>
    <property type="project" value="InterPro"/>
</dbReference>
<dbReference type="InterPro" id="IPR034027">
    <property type="entry name" value="Reprolysin_adamalysin"/>
</dbReference>
<gene>
    <name evidence="12" type="ORF">chiPu_0017703</name>
</gene>
<feature type="disulfide bond" evidence="6">
    <location>
        <begin position="583"/>
        <end position="603"/>
    </location>
</feature>
<dbReference type="PRINTS" id="PR00289">
    <property type="entry name" value="DISINTEGRIN"/>
</dbReference>
<dbReference type="PROSITE" id="PS00427">
    <property type="entry name" value="DISINTEGRIN_1"/>
    <property type="match status" value="1"/>
</dbReference>
<evidence type="ECO:0000256" key="3">
    <source>
        <dbReference type="ARBA" id="ARBA00022801"/>
    </source>
</evidence>
<proteinExistence type="predicted"/>
<evidence type="ECO:0000256" key="6">
    <source>
        <dbReference type="PROSITE-ProRule" id="PRU00068"/>
    </source>
</evidence>
<feature type="binding site" evidence="7">
    <location>
        <position position="461"/>
    </location>
    <ligand>
        <name>Zn(2+)</name>
        <dbReference type="ChEBI" id="CHEBI:29105"/>
        <note>catalytic</note>
    </ligand>
</feature>
<dbReference type="PANTHER" id="PTHR11905">
    <property type="entry name" value="ADAM A DISINTEGRIN AND METALLOPROTEASE DOMAIN"/>
    <property type="match status" value="1"/>
</dbReference>
<protein>
    <recommendedName>
        <fullName evidence="14">Disintegrin domain-containing protein</fullName>
    </recommendedName>
</protein>
<dbReference type="Pfam" id="PF01562">
    <property type="entry name" value="Pep_M12B_propep"/>
    <property type="match status" value="1"/>
</dbReference>
<dbReference type="Pfam" id="PF01421">
    <property type="entry name" value="Reprolysin"/>
    <property type="match status" value="1"/>
</dbReference>
<dbReference type="InterPro" id="IPR002870">
    <property type="entry name" value="Peptidase_M12B_N"/>
</dbReference>
<dbReference type="PROSITE" id="PS50214">
    <property type="entry name" value="DISINTEGRIN_2"/>
    <property type="match status" value="1"/>
</dbReference>
<dbReference type="PANTHER" id="PTHR11905:SF32">
    <property type="entry name" value="DISINTEGRIN AND METALLOPROTEINASE DOMAIN-CONTAINING PROTEIN 28"/>
    <property type="match status" value="1"/>
</dbReference>
<feature type="disulfide bond" evidence="7">
    <location>
        <begin position="474"/>
        <end position="479"/>
    </location>
</feature>
<feature type="binding site" evidence="7">
    <location>
        <position position="457"/>
    </location>
    <ligand>
        <name>Zn(2+)</name>
        <dbReference type="ChEBI" id="CHEBI:29105"/>
        <note>catalytic</note>
    </ligand>
</feature>
<evidence type="ECO:0000256" key="2">
    <source>
        <dbReference type="ARBA" id="ARBA00022723"/>
    </source>
</evidence>
<dbReference type="SMART" id="SM00608">
    <property type="entry name" value="ACR"/>
    <property type="match status" value="1"/>
</dbReference>
<dbReference type="PROSITE" id="PS50215">
    <property type="entry name" value="ADAM_MEPRO"/>
    <property type="match status" value="1"/>
</dbReference>
<dbReference type="CDD" id="cd04269">
    <property type="entry name" value="ZnMc_adamalysin_II_like"/>
    <property type="match status" value="1"/>
</dbReference>
<evidence type="ECO:0000256" key="8">
    <source>
        <dbReference type="SAM" id="MobiDB-lite"/>
    </source>
</evidence>
<keyword evidence="9" id="KW-1133">Transmembrane helix</keyword>
<feature type="compositionally biased region" description="Pro residues" evidence="8">
    <location>
        <begin position="881"/>
        <end position="896"/>
    </location>
</feature>
<feature type="disulfide bond" evidence="7">
    <location>
        <begin position="472"/>
        <end position="496"/>
    </location>
</feature>
<dbReference type="SUPFAM" id="SSF55486">
    <property type="entry name" value="Metalloproteases ('zincins'), catalytic domain"/>
    <property type="match status" value="1"/>
</dbReference>
<keyword evidence="2 7" id="KW-0479">Metal-binding</keyword>
<evidence type="ECO:0000313" key="12">
    <source>
        <dbReference type="EMBL" id="GCC17855.1"/>
    </source>
</evidence>
<feature type="domain" description="Disintegrin" evidence="10">
    <location>
        <begin position="525"/>
        <end position="611"/>
    </location>
</feature>
<keyword evidence="4 7" id="KW-0862">Zinc</keyword>
<evidence type="ECO:0000313" key="13">
    <source>
        <dbReference type="Proteomes" id="UP000287033"/>
    </source>
</evidence>
<evidence type="ECO:0000259" key="11">
    <source>
        <dbReference type="PROSITE" id="PS50215"/>
    </source>
</evidence>
<dbReference type="GO" id="GO:0006508">
    <property type="term" value="P:proteolysis"/>
    <property type="evidence" value="ECO:0007669"/>
    <property type="project" value="InterPro"/>
</dbReference>
<dbReference type="STRING" id="137246.A0A401RI84"/>
<comment type="caution">
    <text evidence="7">Lacks conserved residue(s) required for the propagation of feature annotation.</text>
</comment>
<evidence type="ECO:0000256" key="4">
    <source>
        <dbReference type="ARBA" id="ARBA00022833"/>
    </source>
</evidence>
<dbReference type="FunFam" id="4.10.70.10:FF:000001">
    <property type="entry name" value="Disintegrin and metalloproteinase domain-containing protein 22"/>
    <property type="match status" value="1"/>
</dbReference>
<feature type="region of interest" description="Disordered" evidence="8">
    <location>
        <begin position="855"/>
        <end position="909"/>
    </location>
</feature>
<feature type="binding site" evidence="7">
    <location>
        <position position="467"/>
    </location>
    <ligand>
        <name>Zn(2+)</name>
        <dbReference type="ChEBI" id="CHEBI:29105"/>
        <note>catalytic</note>
    </ligand>
</feature>
<dbReference type="OrthoDB" id="5951731at2759"/>
<feature type="region of interest" description="Disordered" evidence="8">
    <location>
        <begin position="802"/>
        <end position="832"/>
    </location>
</feature>
<evidence type="ECO:0000256" key="5">
    <source>
        <dbReference type="ARBA" id="ARBA00023157"/>
    </source>
</evidence>
<dbReference type="InterPro" id="IPR024079">
    <property type="entry name" value="MetalloPept_cat_dom_sf"/>
</dbReference>
<dbReference type="Pfam" id="PF00200">
    <property type="entry name" value="Disintegrin"/>
    <property type="match status" value="1"/>
</dbReference>
<feature type="domain" description="Peptidase M12B" evidence="11">
    <location>
        <begin position="323"/>
        <end position="517"/>
    </location>
</feature>
<dbReference type="Pfam" id="PF08516">
    <property type="entry name" value="ADAM_CR"/>
    <property type="match status" value="1"/>
</dbReference>
<dbReference type="InterPro" id="IPR001762">
    <property type="entry name" value="Disintegrin_dom"/>
</dbReference>
<evidence type="ECO:0000259" key="10">
    <source>
        <dbReference type="PROSITE" id="PS50214"/>
    </source>
</evidence>
<dbReference type="Gene3D" id="4.10.70.10">
    <property type="entry name" value="Disintegrin domain"/>
    <property type="match status" value="1"/>
</dbReference>
<keyword evidence="5 7" id="KW-1015">Disulfide bond</keyword>
<dbReference type="InterPro" id="IPR001590">
    <property type="entry name" value="Peptidase_M12B"/>
</dbReference>
<dbReference type="FunFam" id="3.40.390.10:FF:000002">
    <property type="entry name" value="Disintegrin and metalloproteinase domain-containing protein 22"/>
    <property type="match status" value="1"/>
</dbReference>
<dbReference type="Proteomes" id="UP000287033">
    <property type="component" value="Unassembled WGS sequence"/>
</dbReference>
<dbReference type="InterPro" id="IPR018358">
    <property type="entry name" value="Disintegrin_CS"/>
</dbReference>
<dbReference type="SUPFAM" id="SSF57552">
    <property type="entry name" value="Blood coagulation inhibitor (disintegrin)"/>
    <property type="match status" value="1"/>
</dbReference>
<dbReference type="AlphaFoldDB" id="A0A401RI84"/>
<comment type="caution">
    <text evidence="12">The sequence shown here is derived from an EMBL/GenBank/DDBJ whole genome shotgun (WGS) entry which is preliminary data.</text>
</comment>
<dbReference type="InterPro" id="IPR036436">
    <property type="entry name" value="Disintegrin_dom_sf"/>
</dbReference>
<dbReference type="Gene3D" id="3.40.390.10">
    <property type="entry name" value="Collagenase (Catalytic Domain)"/>
    <property type="match status" value="1"/>
</dbReference>
<sequence length="909" mass="100156">MSELGDCHYDAPLGQSIGTLLLSLRSLGDVRKGGQFPSTQSSQAVDSDFSISSITFFMIPADGITSQEHVRAIWRGRNQCLSGNGSCHGVGAAEKEWLQHWRHFRSTFPSVRLLSKVQVRSTIKTKRLSGTMSQGSRTGVAAEFAILAASKLPDVQNYQVVIPRRLHTKHRRTSEGLHPSVIQFEVSVDGKEQVVHLEKNEQLIADNYTETYYLKDGTEVTSNPLYPDHCYYHGYIKGEGGSSASFSTCEGFSGYLHTNGQRYVLEPLKGSDKDEHALYLYEELRLPLKTCGVVNTSEDSLEPRVEETFNSPRERNNFLREKKFIEMYVVADNSEYRHFGSLEALRSRVFEAVNHINLLYQPLRTHVALIGLEIWSSGDQFFVEKDAGRTLTNMLEWRRTKLLPRKGHDNIQFITHVDFTGDTIGLAQVSAMCTQGSGAINQDHTNNVHGVASTIAHEMGHNLGMNHDDDNCNCDSRSCIMSPVLSSVLPTEFSSCSHQHFQNFVLTRTASCLRDVPNQDEIVSRPICGNRFLEKGEECDCGIPEECLNPCCDAQTCRLREGVQCADGTCCQDCKFMAAGLLCRRAKDDCDLEETCDGRSGQCPEDTFRLNGTPCKRNTSFCYFGKCPTHQEQCVSFWGSGAKAAPRRCFEVNKQGDKFGYCRKTASGFQGCASEDIMCGQLSCTGGNKQPGYNTGSISFGSMVCRVVLDPVSLVQNGTKCGDNKMCVNSRCTKVPLVDECSRKCPAEAVCNHLLQCQLKEGFPSSSDSGLPTYAIVIIVLAIILLITIAFGAAAFTYRKHTRKPTVTARTPQTQTSGLSNPAFTDSAPVTPRVMRPQMAKGPAMVTAPRPAYNAVPSAPFPPRQAPPPRPLGSSDKPHVPRAPPKPPGVKPPQPPSSKVLMPPTRPRN</sequence>
<evidence type="ECO:0008006" key="14">
    <source>
        <dbReference type="Google" id="ProtNLM"/>
    </source>
</evidence>
<keyword evidence="13" id="KW-1185">Reference proteome</keyword>
<comment type="cofactor">
    <cofactor evidence="1">
        <name>Zn(2+)</name>
        <dbReference type="ChEBI" id="CHEBI:29105"/>
    </cofactor>
</comment>
<dbReference type="InterPro" id="IPR006586">
    <property type="entry name" value="ADAM_Cys-rich"/>
</dbReference>
<evidence type="ECO:0000256" key="7">
    <source>
        <dbReference type="PROSITE-ProRule" id="PRU00276"/>
    </source>
</evidence>
<reference evidence="12 13" key="1">
    <citation type="journal article" date="2018" name="Nat. Ecol. Evol.">
        <title>Shark genomes provide insights into elasmobranch evolution and the origin of vertebrates.</title>
        <authorList>
            <person name="Hara Y"/>
            <person name="Yamaguchi K"/>
            <person name="Onimaru K"/>
            <person name="Kadota M"/>
            <person name="Koyanagi M"/>
            <person name="Keeley SD"/>
            <person name="Tatsumi K"/>
            <person name="Tanaka K"/>
            <person name="Motone F"/>
            <person name="Kageyama Y"/>
            <person name="Nozu R"/>
            <person name="Adachi N"/>
            <person name="Nishimura O"/>
            <person name="Nakagawa R"/>
            <person name="Tanegashima C"/>
            <person name="Kiyatake I"/>
            <person name="Matsumoto R"/>
            <person name="Murakumo K"/>
            <person name="Nishida K"/>
            <person name="Terakita A"/>
            <person name="Kuratani S"/>
            <person name="Sato K"/>
            <person name="Hyodo S Kuraku.S."/>
        </authorList>
    </citation>
    <scope>NUCLEOTIDE SEQUENCE [LARGE SCALE GENOMIC DNA]</scope>
</reference>
<evidence type="ECO:0000256" key="9">
    <source>
        <dbReference type="SAM" id="Phobius"/>
    </source>
</evidence>
<dbReference type="GO" id="GO:0005886">
    <property type="term" value="C:plasma membrane"/>
    <property type="evidence" value="ECO:0007669"/>
    <property type="project" value="TreeGrafter"/>
</dbReference>
<keyword evidence="3" id="KW-0378">Hydrolase</keyword>
<keyword evidence="9" id="KW-0472">Membrane</keyword>
<organism evidence="12 13">
    <name type="scientific">Chiloscyllium punctatum</name>
    <name type="common">Brownbanded bambooshark</name>
    <name type="synonym">Hemiscyllium punctatum</name>
    <dbReference type="NCBI Taxonomy" id="137246"/>
    <lineage>
        <taxon>Eukaryota</taxon>
        <taxon>Metazoa</taxon>
        <taxon>Chordata</taxon>
        <taxon>Craniata</taxon>
        <taxon>Vertebrata</taxon>
        <taxon>Chondrichthyes</taxon>
        <taxon>Elasmobranchii</taxon>
        <taxon>Galeomorphii</taxon>
        <taxon>Galeoidea</taxon>
        <taxon>Orectolobiformes</taxon>
        <taxon>Hemiscylliidae</taxon>
        <taxon>Chiloscyllium</taxon>
    </lineage>
</organism>
<accession>A0A401RI84</accession>
<feature type="transmembrane region" description="Helical" evidence="9">
    <location>
        <begin position="774"/>
        <end position="796"/>
    </location>
</feature>
<feature type="compositionally biased region" description="Pro residues" evidence="8">
    <location>
        <begin position="859"/>
        <end position="871"/>
    </location>
</feature>